<evidence type="ECO:0000313" key="1">
    <source>
        <dbReference type="EMBL" id="HDD44352.1"/>
    </source>
</evidence>
<sequence length="70" mass="8430">MKLREVVIEHIKEMEKEDLVLIYQIIKSIENTKQKQVLPQQRGYTLVRKALSKLKRPLSKTIIEEREERL</sequence>
<comment type="caution">
    <text evidence="1">The sequence shown here is derived from an EMBL/GenBank/DDBJ whole genome shotgun (WGS) entry which is preliminary data.</text>
</comment>
<gene>
    <name evidence="1" type="ORF">ENG63_05785</name>
</gene>
<reference evidence="1" key="1">
    <citation type="journal article" date="2020" name="mSystems">
        <title>Genome- and Community-Level Interaction Insights into Carbon Utilization and Element Cycling Functions of Hydrothermarchaeota in Hydrothermal Sediment.</title>
        <authorList>
            <person name="Zhou Z."/>
            <person name="Liu Y."/>
            <person name="Xu W."/>
            <person name="Pan J."/>
            <person name="Luo Z.H."/>
            <person name="Li M."/>
        </authorList>
    </citation>
    <scope>NUCLEOTIDE SEQUENCE [LARGE SCALE GENOMIC DNA]</scope>
    <source>
        <strain evidence="1">HyVt-233</strain>
    </source>
</reference>
<dbReference type="Proteomes" id="UP000886289">
    <property type="component" value="Unassembled WGS sequence"/>
</dbReference>
<accession>A0A7C0YA64</accession>
<proteinExistence type="predicted"/>
<dbReference type="AlphaFoldDB" id="A0A7C0YA64"/>
<name>A0A7C0YA64_DESA2</name>
<protein>
    <submittedName>
        <fullName evidence="1">Uncharacterized protein</fullName>
    </submittedName>
</protein>
<organism evidence="1">
    <name type="scientific">Desulfofervidus auxilii</name>
    <dbReference type="NCBI Taxonomy" id="1621989"/>
    <lineage>
        <taxon>Bacteria</taxon>
        <taxon>Pseudomonadati</taxon>
        <taxon>Thermodesulfobacteriota</taxon>
        <taxon>Candidatus Desulfofervidia</taxon>
        <taxon>Candidatus Desulfofervidales</taxon>
        <taxon>Candidatus Desulfofervidaceae</taxon>
        <taxon>Candidatus Desulfofervidus</taxon>
    </lineage>
</organism>
<dbReference type="EMBL" id="DRBS01000222">
    <property type="protein sequence ID" value="HDD44352.1"/>
    <property type="molecule type" value="Genomic_DNA"/>
</dbReference>